<accession>K0RQL8</accession>
<keyword evidence="2" id="KW-1185">Reference proteome</keyword>
<reference evidence="1 2" key="1">
    <citation type="journal article" date="2012" name="Genome Biol.">
        <title>Genome and low-iron response of an oceanic diatom adapted to chronic iron limitation.</title>
        <authorList>
            <person name="Lommer M."/>
            <person name="Specht M."/>
            <person name="Roy A.S."/>
            <person name="Kraemer L."/>
            <person name="Andreson R."/>
            <person name="Gutowska M.A."/>
            <person name="Wolf J."/>
            <person name="Bergner S.V."/>
            <person name="Schilhabel M.B."/>
            <person name="Klostermeier U.C."/>
            <person name="Beiko R.G."/>
            <person name="Rosenstiel P."/>
            <person name="Hippler M."/>
            <person name="Laroche J."/>
        </authorList>
    </citation>
    <scope>NUCLEOTIDE SEQUENCE [LARGE SCALE GENOMIC DNA]</scope>
    <source>
        <strain evidence="1 2">CCMP1005</strain>
    </source>
</reference>
<evidence type="ECO:0000313" key="2">
    <source>
        <dbReference type="Proteomes" id="UP000266841"/>
    </source>
</evidence>
<protein>
    <submittedName>
        <fullName evidence="1">Uncharacterized protein</fullName>
    </submittedName>
</protein>
<comment type="caution">
    <text evidence="1">The sequence shown here is derived from an EMBL/GenBank/DDBJ whole genome shotgun (WGS) entry which is preliminary data.</text>
</comment>
<dbReference type="Proteomes" id="UP000266841">
    <property type="component" value="Unassembled WGS sequence"/>
</dbReference>
<name>K0RQL8_THAOC</name>
<dbReference type="EMBL" id="AGNL01034148">
    <property type="protein sequence ID" value="EJK55385.1"/>
    <property type="molecule type" value="Genomic_DNA"/>
</dbReference>
<gene>
    <name evidence="1" type="ORF">THAOC_24893</name>
</gene>
<proteinExistence type="predicted"/>
<dbReference type="AlphaFoldDB" id="K0RQL8"/>
<sequence length="80" mass="7897">MNLSRAFQIAARRAPALTSCSTTTASRGFAVSAAQQTQDSNSMGSLLAAAAVAAGATAYANEKADCCGIAGVVGRSGDAR</sequence>
<organism evidence="1 2">
    <name type="scientific">Thalassiosira oceanica</name>
    <name type="common">Marine diatom</name>
    <dbReference type="NCBI Taxonomy" id="159749"/>
    <lineage>
        <taxon>Eukaryota</taxon>
        <taxon>Sar</taxon>
        <taxon>Stramenopiles</taxon>
        <taxon>Ochrophyta</taxon>
        <taxon>Bacillariophyta</taxon>
        <taxon>Coscinodiscophyceae</taxon>
        <taxon>Thalassiosirophycidae</taxon>
        <taxon>Thalassiosirales</taxon>
        <taxon>Thalassiosiraceae</taxon>
        <taxon>Thalassiosira</taxon>
    </lineage>
</organism>
<evidence type="ECO:0000313" key="1">
    <source>
        <dbReference type="EMBL" id="EJK55385.1"/>
    </source>
</evidence>